<dbReference type="GO" id="GO:0005524">
    <property type="term" value="F:ATP binding"/>
    <property type="evidence" value="ECO:0007669"/>
    <property type="project" value="UniProtKB-KW"/>
</dbReference>
<keyword evidence="6" id="KW-0067">ATP-binding</keyword>
<dbReference type="InterPro" id="IPR012795">
    <property type="entry name" value="tRNA_Ile_lys_synt_N"/>
</dbReference>
<dbReference type="InterPro" id="IPR014729">
    <property type="entry name" value="Rossmann-like_a/b/a_fold"/>
</dbReference>
<evidence type="ECO:0000256" key="8">
    <source>
        <dbReference type="HAMAP-Rule" id="MF_01161"/>
    </source>
</evidence>
<evidence type="ECO:0000313" key="11">
    <source>
        <dbReference type="Proteomes" id="UP000051373"/>
    </source>
</evidence>
<dbReference type="PANTHER" id="PTHR43033:SF1">
    <property type="entry name" value="TRNA(ILE)-LYSIDINE SYNTHASE-RELATED"/>
    <property type="match status" value="1"/>
</dbReference>
<dbReference type="InterPro" id="IPR012796">
    <property type="entry name" value="Lysidine-tRNA-synth_C"/>
</dbReference>
<dbReference type="NCBIfam" id="TIGR02433">
    <property type="entry name" value="lysidine_TilS_C"/>
    <property type="match status" value="1"/>
</dbReference>
<proteinExistence type="inferred from homology"/>
<keyword evidence="4 8" id="KW-0819">tRNA processing</keyword>
<reference evidence="10 11" key="1">
    <citation type="journal article" date="2015" name="Microbiome">
        <title>Genomic resolution of linkages in carbon, nitrogen, and sulfur cycling among widespread estuary sediment bacteria.</title>
        <authorList>
            <person name="Baker B.J."/>
            <person name="Lazar C.S."/>
            <person name="Teske A.P."/>
            <person name="Dick G.J."/>
        </authorList>
    </citation>
    <scope>NUCLEOTIDE SEQUENCE [LARGE SCALE GENOMIC DNA]</scope>
    <source>
        <strain evidence="10">SM23_42</strain>
    </source>
</reference>
<dbReference type="SMART" id="SM00977">
    <property type="entry name" value="TilS_C"/>
    <property type="match status" value="1"/>
</dbReference>
<dbReference type="SUPFAM" id="SSF56037">
    <property type="entry name" value="PheT/TilS domain"/>
    <property type="match status" value="1"/>
</dbReference>
<name>A0A0S8FTN3_UNCW3</name>
<protein>
    <recommendedName>
        <fullName evidence="8">tRNA(Ile)-lysidine synthase</fullName>
        <ecNumber evidence="8">6.3.4.19</ecNumber>
    </recommendedName>
    <alternativeName>
        <fullName evidence="8">tRNA(Ile)-2-lysyl-cytidine synthase</fullName>
    </alternativeName>
    <alternativeName>
        <fullName evidence="8">tRNA(Ile)-lysidine synthetase</fullName>
    </alternativeName>
</protein>
<evidence type="ECO:0000256" key="1">
    <source>
        <dbReference type="ARBA" id="ARBA00004496"/>
    </source>
</evidence>
<evidence type="ECO:0000256" key="3">
    <source>
        <dbReference type="ARBA" id="ARBA00022598"/>
    </source>
</evidence>
<dbReference type="GO" id="GO:0005737">
    <property type="term" value="C:cytoplasm"/>
    <property type="evidence" value="ECO:0007669"/>
    <property type="project" value="UniProtKB-SubCell"/>
</dbReference>
<dbReference type="Gene3D" id="1.20.59.20">
    <property type="match status" value="1"/>
</dbReference>
<dbReference type="SUPFAM" id="SSF82829">
    <property type="entry name" value="MesJ substrate recognition domain-like"/>
    <property type="match status" value="1"/>
</dbReference>
<evidence type="ECO:0000256" key="2">
    <source>
        <dbReference type="ARBA" id="ARBA00022490"/>
    </source>
</evidence>
<dbReference type="HAMAP" id="MF_01161">
    <property type="entry name" value="tRNA_Ile_lys_synt"/>
    <property type="match status" value="1"/>
</dbReference>
<evidence type="ECO:0000256" key="4">
    <source>
        <dbReference type="ARBA" id="ARBA00022694"/>
    </source>
</evidence>
<comment type="function">
    <text evidence="8">Ligates lysine onto the cytidine present at position 34 of the AUA codon-specific tRNA(Ile) that contains the anticodon CAU, in an ATP-dependent manner. Cytidine is converted to lysidine, thus changing the amino acid specificity of the tRNA from methionine to isoleucine.</text>
</comment>
<dbReference type="SUPFAM" id="SSF52402">
    <property type="entry name" value="Adenine nucleotide alpha hydrolases-like"/>
    <property type="match status" value="1"/>
</dbReference>
<feature type="domain" description="Lysidine-tRNA(Ile) synthetase C-terminal" evidence="9">
    <location>
        <begin position="359"/>
        <end position="428"/>
    </location>
</feature>
<dbReference type="EC" id="6.3.4.19" evidence="8"/>
<keyword evidence="3 8" id="KW-0436">Ligase</keyword>
<dbReference type="InterPro" id="IPR011063">
    <property type="entry name" value="TilS/TtcA_N"/>
</dbReference>
<dbReference type="GO" id="GO:0032267">
    <property type="term" value="F:tRNA(Ile)-lysidine synthase activity"/>
    <property type="evidence" value="ECO:0007669"/>
    <property type="project" value="UniProtKB-EC"/>
</dbReference>
<dbReference type="GO" id="GO:0006400">
    <property type="term" value="P:tRNA modification"/>
    <property type="evidence" value="ECO:0007669"/>
    <property type="project" value="UniProtKB-UniRule"/>
</dbReference>
<comment type="caution">
    <text evidence="10">The sequence shown here is derived from an EMBL/GenBank/DDBJ whole genome shotgun (WGS) entry which is preliminary data.</text>
</comment>
<comment type="catalytic activity">
    <reaction evidence="7 8">
        <text>cytidine(34) in tRNA(Ile2) + L-lysine + ATP = lysidine(34) in tRNA(Ile2) + AMP + diphosphate + H(+)</text>
        <dbReference type="Rhea" id="RHEA:43744"/>
        <dbReference type="Rhea" id="RHEA-COMP:10625"/>
        <dbReference type="Rhea" id="RHEA-COMP:10670"/>
        <dbReference type="ChEBI" id="CHEBI:15378"/>
        <dbReference type="ChEBI" id="CHEBI:30616"/>
        <dbReference type="ChEBI" id="CHEBI:32551"/>
        <dbReference type="ChEBI" id="CHEBI:33019"/>
        <dbReference type="ChEBI" id="CHEBI:82748"/>
        <dbReference type="ChEBI" id="CHEBI:83665"/>
        <dbReference type="ChEBI" id="CHEBI:456215"/>
        <dbReference type="EC" id="6.3.4.19"/>
    </reaction>
</comment>
<gene>
    <name evidence="8" type="primary">tilS</name>
    <name evidence="10" type="ORF">AMJ83_09075</name>
</gene>
<comment type="similarity">
    <text evidence="8">Belongs to the tRNA(Ile)-lysidine synthase family.</text>
</comment>
<dbReference type="CDD" id="cd01992">
    <property type="entry name" value="TilS_N"/>
    <property type="match status" value="1"/>
</dbReference>
<dbReference type="Pfam" id="PF11734">
    <property type="entry name" value="TilS_C"/>
    <property type="match status" value="1"/>
</dbReference>
<dbReference type="InterPro" id="IPR012094">
    <property type="entry name" value="tRNA_Ile_lys_synt"/>
</dbReference>
<evidence type="ECO:0000256" key="5">
    <source>
        <dbReference type="ARBA" id="ARBA00022741"/>
    </source>
</evidence>
<sequence>MFDKIAKIIIAFSAGPDSVCLLDVLVDLFGGSVEFELVYVNHGLRSKRVLRYEEELTKDYAARYKIKHKILNIKVRKRKEGIEATARTARYRALSRYLRRTGADRVVLGHNLDDFVETFLLNIVRGSGMRGFRSIPAVRLPFVRPLINIRKADILDYLRTKRLSYAVDETNLSLDYRRNLLRLKVLPILLKINPELPDTIRREVEILRHDDEYLWKKAEKVYARVARAAKDCVLLDINKIMRYNLSIVTRLVMKALQDLRGSLDGYESKHYHAIIGLRDKECGKRISLPKGLYAQRERDEIAIGFIKPRAQLRVPLDVSKRGCVIGDYKLSINVARMLDSTSFRENREVFDLKDIELPLYVRNRRVGDLIETKIGKKKVKKIYSEHRIAPRERENTMLVCDQKGILWILGIARAYRGFVSKKTKNFLVMEYERID</sequence>
<dbReference type="Pfam" id="PF01171">
    <property type="entry name" value="ATP_bind_3"/>
    <property type="match status" value="1"/>
</dbReference>
<keyword evidence="2 8" id="KW-0963">Cytoplasm</keyword>
<comment type="subcellular location">
    <subcellularLocation>
        <location evidence="1 8">Cytoplasm</location>
    </subcellularLocation>
</comment>
<dbReference type="STRING" id="1703779.AMJ83_09075"/>
<keyword evidence="5" id="KW-0547">Nucleotide-binding</keyword>
<evidence type="ECO:0000313" key="10">
    <source>
        <dbReference type="EMBL" id="KPK62909.1"/>
    </source>
</evidence>
<organism evidence="10 11">
    <name type="scientific">candidate division WOR_3 bacterium SM23_42</name>
    <dbReference type="NCBI Taxonomy" id="1703779"/>
    <lineage>
        <taxon>Bacteria</taxon>
        <taxon>Bacteria division WOR-3</taxon>
    </lineage>
</organism>
<comment type="caution">
    <text evidence="8">Lacks conserved residue(s) required for the propagation of feature annotation.</text>
</comment>
<dbReference type="EMBL" id="LJUJ01000022">
    <property type="protein sequence ID" value="KPK62909.1"/>
    <property type="molecule type" value="Genomic_DNA"/>
</dbReference>
<evidence type="ECO:0000259" key="9">
    <source>
        <dbReference type="SMART" id="SM00977"/>
    </source>
</evidence>
<dbReference type="AlphaFoldDB" id="A0A0S8FTN3"/>
<accession>A0A0S8FTN3</accession>
<evidence type="ECO:0000256" key="7">
    <source>
        <dbReference type="ARBA" id="ARBA00048539"/>
    </source>
</evidence>
<evidence type="ECO:0000256" key="6">
    <source>
        <dbReference type="ARBA" id="ARBA00022840"/>
    </source>
</evidence>
<dbReference type="Gene3D" id="3.40.50.620">
    <property type="entry name" value="HUPs"/>
    <property type="match status" value="1"/>
</dbReference>
<dbReference type="NCBIfam" id="TIGR02432">
    <property type="entry name" value="lysidine_TilS_N"/>
    <property type="match status" value="1"/>
</dbReference>
<dbReference type="PANTHER" id="PTHR43033">
    <property type="entry name" value="TRNA(ILE)-LYSIDINE SYNTHASE-RELATED"/>
    <property type="match status" value="1"/>
</dbReference>
<dbReference type="Proteomes" id="UP000051373">
    <property type="component" value="Unassembled WGS sequence"/>
</dbReference>